<gene>
    <name evidence="1" type="ORF">DFR76_11568</name>
</gene>
<name>A0A370HPK7_9NOCA</name>
<dbReference type="Gene3D" id="1.10.490.110">
    <property type="entry name" value="Uncharacterized conserved protein DUF2267"/>
    <property type="match status" value="1"/>
</dbReference>
<dbReference type="AlphaFoldDB" id="A0A370HPK7"/>
<dbReference type="Pfam" id="PF10025">
    <property type="entry name" value="DUF2267"/>
    <property type="match status" value="1"/>
</dbReference>
<evidence type="ECO:0000313" key="2">
    <source>
        <dbReference type="Proteomes" id="UP000254869"/>
    </source>
</evidence>
<accession>A0A370HPK7</accession>
<dbReference type="EMBL" id="QQBC01000015">
    <property type="protein sequence ID" value="RDI60438.1"/>
    <property type="molecule type" value="Genomic_DNA"/>
</dbReference>
<organism evidence="1 2">
    <name type="scientific">Nocardia pseudobrasiliensis</name>
    <dbReference type="NCBI Taxonomy" id="45979"/>
    <lineage>
        <taxon>Bacteria</taxon>
        <taxon>Bacillati</taxon>
        <taxon>Actinomycetota</taxon>
        <taxon>Actinomycetes</taxon>
        <taxon>Mycobacteriales</taxon>
        <taxon>Nocardiaceae</taxon>
        <taxon>Nocardia</taxon>
    </lineage>
</organism>
<dbReference type="Proteomes" id="UP000254869">
    <property type="component" value="Unassembled WGS sequence"/>
</dbReference>
<dbReference type="RefSeq" id="WP_068001186.1">
    <property type="nucleotide sequence ID" value="NZ_QQBC01000015.1"/>
</dbReference>
<comment type="caution">
    <text evidence="1">The sequence shown here is derived from an EMBL/GenBank/DDBJ whole genome shotgun (WGS) entry which is preliminary data.</text>
</comment>
<proteinExistence type="predicted"/>
<dbReference type="InterPro" id="IPR018727">
    <property type="entry name" value="DUF2267"/>
</dbReference>
<reference evidence="1 2" key="1">
    <citation type="submission" date="2018-07" db="EMBL/GenBank/DDBJ databases">
        <title>Genomic Encyclopedia of Type Strains, Phase IV (KMG-IV): sequencing the most valuable type-strain genomes for metagenomic binning, comparative biology and taxonomic classification.</title>
        <authorList>
            <person name="Goeker M."/>
        </authorList>
    </citation>
    <scope>NUCLEOTIDE SEQUENCE [LARGE SCALE GENOMIC DNA]</scope>
    <source>
        <strain evidence="1 2">DSM 44290</strain>
    </source>
</reference>
<keyword evidence="2" id="KW-1185">Reference proteome</keyword>
<sequence length="217" mass="24440">MSPQNDPLTPAVHTAHEWLKAVADRIGTEDRAFTYHVVRAWLHTVRDRISVVASAHLTAQLPEILRGVYYEGWVPSHIPVGHGTDEFLTRFAHEAMITRAEVPRLAGAVTDVFMDRCSPGQLDGLFAVLPVRLQELLRGFPETHAEIPKPVVHADTHRIEALERRLQLLGDTVAILARGLEELPTTRNTDDERRSAAAQQAHRILMREHLTTTTIRR</sequence>
<evidence type="ECO:0000313" key="1">
    <source>
        <dbReference type="EMBL" id="RDI60438.1"/>
    </source>
</evidence>
<dbReference type="STRING" id="1210086.GCA_001613105_04611"/>
<dbReference type="InterPro" id="IPR038282">
    <property type="entry name" value="DUF2267_sf"/>
</dbReference>
<protein>
    <submittedName>
        <fullName evidence="1">Uncharacterized protein (DUF2267 family)</fullName>
    </submittedName>
</protein>